<sequence>MHRCVMAQKKIVLSGVNMVEGGILTVFRNILNSLSKIEDIEIICLVHDKKIFKDFVSERILFLEYPKIKSSWISRLIFEYYTSYKLSKKIQADVWFSLHDISARVKCSKRYVYCHNPSPFYSATYEDFKLDKKFFLFTKLYKYLYGINIRHNDAIIVQQSWMASKFSEWYNIKKLVIARPGDDEICLEGKRTVQDMRKMPVFLYPAVPRVFKNFDILLQSLKIIKNKYPHIYGKFVIQLTFNEGFNKCGDDFIKKCKDADEENIHFIGFKSKNEMFELYSSACDYVIFPSKLETWGLPLSEAKSFNLPILAADLPYSHETIGMYDQVSFFDVNDPVMLAEKLAKVVLCEDVFTKHYFNPDKTLFPVINGWDDLAKKIIS</sequence>
<evidence type="ECO:0000313" key="3">
    <source>
        <dbReference type="EMBL" id="BAT23764.1"/>
    </source>
</evidence>
<dbReference type="AlphaFoldDB" id="A0A0P0YR64"/>
<feature type="domain" description="Glycosyl transferase family 1" evidence="2">
    <location>
        <begin position="211"/>
        <end position="349"/>
    </location>
</feature>
<reference evidence="3" key="1">
    <citation type="submission" date="2014-04" db="EMBL/GenBank/DDBJ databases">
        <authorList>
            <person name="Harrison E."/>
        </authorList>
    </citation>
    <scope>NUCLEOTIDE SEQUENCE</scope>
    <source>
        <strain evidence="3">6177</strain>
    </source>
</reference>
<dbReference type="GO" id="GO:0016757">
    <property type="term" value="F:glycosyltransferase activity"/>
    <property type="evidence" value="ECO:0007669"/>
    <property type="project" value="InterPro"/>
</dbReference>
<dbReference type="Gene3D" id="3.40.50.2000">
    <property type="entry name" value="Glycogen Phosphorylase B"/>
    <property type="match status" value="1"/>
</dbReference>
<reference evidence="3" key="2">
    <citation type="journal article" date="2015" name="Sci. Rep.">
        <title>Genetic analysis of capsular polysaccharide synthesis gene clusters in 79 capsular types of Klebsiella spp.</title>
        <authorList>
            <person name="Pan Y.J."/>
            <person name="Lin T.L."/>
            <person name="Chen C.T."/>
            <person name="Chen Y.Y."/>
            <person name="Hsieh P.F."/>
            <person name="Hsu C.R."/>
            <person name="Wu M.C."/>
            <person name="Wang J.T."/>
        </authorList>
    </citation>
    <scope>NUCLEOTIDE SEQUENCE</scope>
    <source>
        <strain evidence="3">6177</strain>
    </source>
</reference>
<accession>A0A0P0YR64</accession>
<dbReference type="PANTHER" id="PTHR46401:SF2">
    <property type="entry name" value="GLYCOSYLTRANSFERASE WBBK-RELATED"/>
    <property type="match status" value="1"/>
</dbReference>
<dbReference type="SUPFAM" id="SSF53756">
    <property type="entry name" value="UDP-Glycosyltransferase/glycogen phosphorylase"/>
    <property type="match status" value="1"/>
</dbReference>
<evidence type="ECO:0000259" key="2">
    <source>
        <dbReference type="Pfam" id="PF00534"/>
    </source>
</evidence>
<gene>
    <name evidence="3" type="primary">wckF</name>
</gene>
<name>A0A0P0YR64_9ENTR</name>
<dbReference type="GO" id="GO:0009103">
    <property type="term" value="P:lipopolysaccharide biosynthetic process"/>
    <property type="evidence" value="ECO:0007669"/>
    <property type="project" value="TreeGrafter"/>
</dbReference>
<evidence type="ECO:0000256" key="1">
    <source>
        <dbReference type="ARBA" id="ARBA00022679"/>
    </source>
</evidence>
<proteinExistence type="predicted"/>
<dbReference type="InterPro" id="IPR001296">
    <property type="entry name" value="Glyco_trans_1"/>
</dbReference>
<dbReference type="Pfam" id="PF00534">
    <property type="entry name" value="Glycos_transf_1"/>
    <property type="match status" value="1"/>
</dbReference>
<dbReference type="EMBL" id="AB924578">
    <property type="protein sequence ID" value="BAT23764.1"/>
    <property type="molecule type" value="Genomic_DNA"/>
</dbReference>
<organism evidence="3">
    <name type="scientific">Klebsiella sp. 6177</name>
    <dbReference type="NCBI Taxonomy" id="1497816"/>
    <lineage>
        <taxon>Bacteria</taxon>
        <taxon>Pseudomonadati</taxon>
        <taxon>Pseudomonadota</taxon>
        <taxon>Gammaproteobacteria</taxon>
        <taxon>Enterobacterales</taxon>
        <taxon>Enterobacteriaceae</taxon>
        <taxon>Klebsiella/Raoultella group</taxon>
        <taxon>Klebsiella</taxon>
    </lineage>
</organism>
<keyword evidence="1 3" id="KW-0808">Transferase</keyword>
<dbReference type="PANTHER" id="PTHR46401">
    <property type="entry name" value="GLYCOSYLTRANSFERASE WBBK-RELATED"/>
    <property type="match status" value="1"/>
</dbReference>
<protein>
    <submittedName>
        <fullName evidence="3">Glycosyl transferase</fullName>
    </submittedName>
</protein>